<gene>
    <name evidence="7" type="ORF">HMPREF1705_03611</name>
</gene>
<feature type="transmembrane region" description="Helical" evidence="6">
    <location>
        <begin position="37"/>
        <end position="57"/>
    </location>
</feature>
<dbReference type="RefSeq" id="WP_009200980.1">
    <property type="nucleotide sequence ID" value="NZ_ACJX03000001.1"/>
</dbReference>
<sequence length="526" mass="55966">MEENKKHPKALEVHILVVTVLVSVLGVIVGLELITRLGITTNTSIIGALIAIVVARIPLRALKGFADIHSQNLVQTSISASTFVAGNAILLPIGVPWLLGRFDLVLPMYIGAFVGVIASITQVYWIFDTRVFPASNAWPPGIAAAEAILAAAKKGKRALLLLYGGIAGAVLNGFFGIPADVLGVSWIGNIWALTMFGIGLLVRGYSPAILGVDVNKLYIPHGIMIGAGVVALIQIISIIRGKGHSDTKGPEPMMPEKMIKYTLTRGISLYLVIAILIVVIGRLFNEMSLGMTILWIIFAAIASLCSQFLVGLSAMHAGWFPAFAIALIVLALGMLIGFPAPALALLVGYAASVGPAFADMSYDLKAGWILRGRGVDPKFELEGRKQQYIAELVGAVMAAILVFFAYEFYFAQDLFPPVDRVYASTILAGVDPTIARNLFTWMIPGAIIQAIGGPARQLGVLFATGLLILNPIAGFTVLIGIGIRLIVLRKMGDKGQDYLYVLGAGFIAGSALVSFFTSTLKLGKPK</sequence>
<feature type="transmembrane region" description="Helical" evidence="6">
    <location>
        <begin position="158"/>
        <end position="177"/>
    </location>
</feature>
<keyword evidence="8" id="KW-1185">Reference proteome</keyword>
<feature type="transmembrane region" description="Helical" evidence="6">
    <location>
        <begin position="388"/>
        <end position="409"/>
    </location>
</feature>
<dbReference type="eggNOG" id="COG1297">
    <property type="taxonomic scope" value="Bacteria"/>
</dbReference>
<dbReference type="Pfam" id="PF03169">
    <property type="entry name" value="OPT"/>
    <property type="match status" value="1"/>
</dbReference>
<feature type="transmembrane region" description="Helical" evidence="6">
    <location>
        <begin position="292"/>
        <end position="310"/>
    </location>
</feature>
<keyword evidence="5 6" id="KW-0472">Membrane</keyword>
<accession>A0A0T5XD89</accession>
<feature type="transmembrane region" description="Helical" evidence="6">
    <location>
        <begin position="12"/>
        <end position="31"/>
    </location>
</feature>
<protein>
    <submittedName>
        <fullName evidence="7">OPT oligopeptide transporter protein</fullName>
    </submittedName>
</protein>
<evidence type="ECO:0000256" key="6">
    <source>
        <dbReference type="SAM" id="Phobius"/>
    </source>
</evidence>
<reference evidence="8" key="1">
    <citation type="submission" date="2012-09" db="EMBL/GenBank/DDBJ databases">
        <authorList>
            <person name="Weinstock G."/>
            <person name="Sodergren E."/>
            <person name="Clifton S."/>
            <person name="Fulton L."/>
            <person name="Fulton B."/>
            <person name="Courtney L."/>
            <person name="Fronick C."/>
            <person name="Harrison M."/>
            <person name="Strong C."/>
            <person name="Farmer C."/>
            <person name="Delehaunty K."/>
            <person name="Markovic C."/>
            <person name="Hall O."/>
            <person name="Minx P."/>
            <person name="Tomlinson C."/>
            <person name="Mitreva M."/>
            <person name="Nelson J."/>
            <person name="Hou S."/>
            <person name="Wollam A."/>
            <person name="Pepin K.H."/>
            <person name="Johnson M."/>
            <person name="Bhonagiri V."/>
            <person name="Nash W.E."/>
            <person name="Suruliraj S."/>
            <person name="Warren W."/>
            <person name="Chinwalla A."/>
            <person name="Mardis E.R."/>
            <person name="Wilson R.K."/>
        </authorList>
    </citation>
    <scope>NUCLEOTIDE SEQUENCE [LARGE SCALE GENOMIC DNA]</scope>
    <source>
        <strain evidence="8">OS1</strain>
    </source>
</reference>
<name>A0A0T5XD89_9BACT</name>
<feature type="transmembrane region" description="Helical" evidence="6">
    <location>
        <begin position="498"/>
        <end position="520"/>
    </location>
</feature>
<evidence type="ECO:0000256" key="3">
    <source>
        <dbReference type="ARBA" id="ARBA00022692"/>
    </source>
</evidence>
<keyword evidence="2" id="KW-0813">Transport</keyword>
<keyword evidence="4 6" id="KW-1133">Transmembrane helix</keyword>
<feature type="transmembrane region" description="Helical" evidence="6">
    <location>
        <begin position="259"/>
        <end position="280"/>
    </location>
</feature>
<dbReference type="EMBL" id="ACJX03000001">
    <property type="protein sequence ID" value="KRT36333.1"/>
    <property type="molecule type" value="Genomic_DNA"/>
</dbReference>
<feature type="transmembrane region" description="Helical" evidence="6">
    <location>
        <begin position="322"/>
        <end position="351"/>
    </location>
</feature>
<dbReference type="GO" id="GO:0035673">
    <property type="term" value="F:oligopeptide transmembrane transporter activity"/>
    <property type="evidence" value="ECO:0007669"/>
    <property type="project" value="InterPro"/>
</dbReference>
<evidence type="ECO:0000313" key="7">
    <source>
        <dbReference type="EMBL" id="KRT36333.1"/>
    </source>
</evidence>
<evidence type="ECO:0000256" key="5">
    <source>
        <dbReference type="ARBA" id="ARBA00023136"/>
    </source>
</evidence>
<evidence type="ECO:0000256" key="2">
    <source>
        <dbReference type="ARBA" id="ARBA00022448"/>
    </source>
</evidence>
<dbReference type="AlphaFoldDB" id="A0A0T5XD89"/>
<keyword evidence="3 6" id="KW-0812">Transmembrane</keyword>
<proteinExistence type="predicted"/>
<evidence type="ECO:0000313" key="8">
    <source>
        <dbReference type="Proteomes" id="UP000005273"/>
    </source>
</evidence>
<evidence type="ECO:0000256" key="4">
    <source>
        <dbReference type="ARBA" id="ARBA00022989"/>
    </source>
</evidence>
<feature type="transmembrane region" description="Helical" evidence="6">
    <location>
        <begin position="460"/>
        <end position="486"/>
    </location>
</feature>
<dbReference type="Proteomes" id="UP000005273">
    <property type="component" value="Unassembled WGS sequence"/>
</dbReference>
<feature type="transmembrane region" description="Helical" evidence="6">
    <location>
        <begin position="78"/>
        <end position="99"/>
    </location>
</feature>
<organism evidence="7 8">
    <name type="scientific">Acetomicrobium hydrogeniformans ATCC BAA-1850</name>
    <dbReference type="NCBI Taxonomy" id="592015"/>
    <lineage>
        <taxon>Bacteria</taxon>
        <taxon>Thermotogati</taxon>
        <taxon>Synergistota</taxon>
        <taxon>Synergistia</taxon>
        <taxon>Synergistales</taxon>
        <taxon>Acetomicrobiaceae</taxon>
        <taxon>Acetomicrobium</taxon>
    </lineage>
</organism>
<feature type="transmembrane region" description="Helical" evidence="6">
    <location>
        <begin position="217"/>
        <end position="239"/>
    </location>
</feature>
<feature type="transmembrane region" description="Helical" evidence="6">
    <location>
        <begin position="105"/>
        <end position="127"/>
    </location>
</feature>
<dbReference type="OrthoDB" id="3652263at2"/>
<comment type="caution">
    <text evidence="7">The sequence shown here is derived from an EMBL/GenBank/DDBJ whole genome shotgun (WGS) entry which is preliminary data.</text>
</comment>
<feature type="transmembrane region" description="Helical" evidence="6">
    <location>
        <begin position="183"/>
        <end position="205"/>
    </location>
</feature>
<dbReference type="InterPro" id="IPR004813">
    <property type="entry name" value="OPT"/>
</dbReference>
<evidence type="ECO:0000256" key="1">
    <source>
        <dbReference type="ARBA" id="ARBA00004141"/>
    </source>
</evidence>
<dbReference type="GO" id="GO:0016020">
    <property type="term" value="C:membrane"/>
    <property type="evidence" value="ECO:0007669"/>
    <property type="project" value="UniProtKB-SubCell"/>
</dbReference>
<dbReference type="STRING" id="592015.HMPREF1705_03611"/>
<comment type="subcellular location">
    <subcellularLocation>
        <location evidence="1">Membrane</location>
        <topology evidence="1">Multi-pass membrane protein</topology>
    </subcellularLocation>
</comment>